<proteinExistence type="predicted"/>
<accession>A0AA86MBF5</accession>
<dbReference type="AlphaFoldDB" id="A0AA86MBF5"/>
<sequence>MGISKLTIKMMVDPVARNKAEKQEVNAPVIFVDRYPATPPAKKSHGSRP</sequence>
<evidence type="ECO:0000313" key="1">
    <source>
        <dbReference type="EMBL" id="BCU55019.1"/>
    </source>
</evidence>
<name>A0AA86MBF5_9ENTR</name>
<reference evidence="1" key="1">
    <citation type="submission" date="2021-04" db="EMBL/GenBank/DDBJ databases">
        <title>Difference and commonality of drug resistance evolution in various bacteria. and drug sensitivity profiles.</title>
        <authorList>
            <person name="Maeda T."/>
            <person name="Shibai A."/>
            <person name="Kawada K."/>
            <person name="Kotani H."/>
            <person name="Tarusawa Y."/>
            <person name="Tanabe K."/>
            <person name="Furusawa C."/>
        </authorList>
    </citation>
    <scope>NUCLEOTIDE SEQUENCE</scope>
    <source>
        <strain evidence="1">JCM 8580</strain>
    </source>
</reference>
<dbReference type="Proteomes" id="UP000682928">
    <property type="component" value="Chromosome"/>
</dbReference>
<evidence type="ECO:0000313" key="2">
    <source>
        <dbReference type="Proteomes" id="UP000682928"/>
    </source>
</evidence>
<dbReference type="EMBL" id="AP024590">
    <property type="protein sequence ID" value="BCU55019.1"/>
    <property type="molecule type" value="Genomic_DNA"/>
</dbReference>
<protein>
    <submittedName>
        <fullName evidence="1">Uncharacterized protein</fullName>
    </submittedName>
</protein>
<gene>
    <name evidence="1" type="ORF">ENKO_16130</name>
</gene>
<organism evidence="1 2">
    <name type="scientific">Enterobacter kobei</name>
    <dbReference type="NCBI Taxonomy" id="208224"/>
    <lineage>
        <taxon>Bacteria</taxon>
        <taxon>Pseudomonadati</taxon>
        <taxon>Pseudomonadota</taxon>
        <taxon>Gammaproteobacteria</taxon>
        <taxon>Enterobacterales</taxon>
        <taxon>Enterobacteriaceae</taxon>
        <taxon>Enterobacter</taxon>
        <taxon>Enterobacter cloacae complex</taxon>
    </lineage>
</organism>